<evidence type="ECO:0000256" key="1">
    <source>
        <dbReference type="ARBA" id="ARBA00022729"/>
    </source>
</evidence>
<dbReference type="PANTHER" id="PTHR40633:SF1">
    <property type="entry name" value="GPI ANCHORED SERINE-THREONINE RICH PROTEIN (AFU_ORTHOLOGUE AFUA_1G03630)"/>
    <property type="match status" value="1"/>
</dbReference>
<evidence type="ECO:0000256" key="3">
    <source>
        <dbReference type="SAM" id="SignalP"/>
    </source>
</evidence>
<dbReference type="InterPro" id="IPR018466">
    <property type="entry name" value="Kre9/Knh1-like_N"/>
</dbReference>
<gene>
    <name evidence="5" type="ORF">BO97DRAFT_407421</name>
</gene>
<dbReference type="PANTHER" id="PTHR40633">
    <property type="entry name" value="MATRIX PROTEIN, PUTATIVE (AFU_ORTHOLOGUE AFUA_8G05410)-RELATED"/>
    <property type="match status" value="1"/>
</dbReference>
<dbReference type="Pfam" id="PF10342">
    <property type="entry name" value="Kre9_KNH"/>
    <property type="match status" value="1"/>
</dbReference>
<feature type="domain" description="Yeast cell wall synthesis Kre9/Knh1-like N-terminal" evidence="4">
    <location>
        <begin position="33"/>
        <end position="121"/>
    </location>
</feature>
<dbReference type="EMBL" id="KZ824300">
    <property type="protein sequence ID" value="RAL09875.1"/>
    <property type="molecule type" value="Genomic_DNA"/>
</dbReference>
<proteinExistence type="predicted"/>
<organism evidence="5 6">
    <name type="scientific">Aspergillus homomorphus (strain CBS 101889)</name>
    <dbReference type="NCBI Taxonomy" id="1450537"/>
    <lineage>
        <taxon>Eukaryota</taxon>
        <taxon>Fungi</taxon>
        <taxon>Dikarya</taxon>
        <taxon>Ascomycota</taxon>
        <taxon>Pezizomycotina</taxon>
        <taxon>Eurotiomycetes</taxon>
        <taxon>Eurotiomycetidae</taxon>
        <taxon>Eurotiales</taxon>
        <taxon>Aspergillaceae</taxon>
        <taxon>Aspergillus</taxon>
        <taxon>Aspergillus subgen. Circumdati</taxon>
    </lineage>
</organism>
<keyword evidence="1 3" id="KW-0732">Signal</keyword>
<feature type="region of interest" description="Disordered" evidence="2">
    <location>
        <begin position="194"/>
        <end position="219"/>
    </location>
</feature>
<dbReference type="RefSeq" id="XP_025549029.1">
    <property type="nucleotide sequence ID" value="XM_025695635.1"/>
</dbReference>
<sequence>MRFFAVFSALAALATAYTQPDYSQAPTGNAIYTPGLNSQVEAGQTYTITWGPTTTGKISLVLLRGPSTNVQPMYAIAEDIDNSGSFQWTPSTALEPDTTHYGLLLVVEGTGQYQYSTQFGVSNPAYSSSSAVTSTAAATTSAVTQATATAAATTTEVAVSSATSTVVETVPAADATKPAATSVPVIKPTGFVTSKPSGGVASSSAAAPSGTPSASSSSVSPIFTGAADRNAMNLGMGALAAGIVAVFAI</sequence>
<dbReference type="InterPro" id="IPR052982">
    <property type="entry name" value="SRP1/TIP1-like"/>
</dbReference>
<evidence type="ECO:0000313" key="6">
    <source>
        <dbReference type="Proteomes" id="UP000248961"/>
    </source>
</evidence>
<reference evidence="5 6" key="1">
    <citation type="submission" date="2018-02" db="EMBL/GenBank/DDBJ databases">
        <title>The genomes of Aspergillus section Nigri reveals drivers in fungal speciation.</title>
        <authorList>
            <consortium name="DOE Joint Genome Institute"/>
            <person name="Vesth T.C."/>
            <person name="Nybo J."/>
            <person name="Theobald S."/>
            <person name="Brandl J."/>
            <person name="Frisvad J.C."/>
            <person name="Nielsen K.F."/>
            <person name="Lyhne E.K."/>
            <person name="Kogle M.E."/>
            <person name="Kuo A."/>
            <person name="Riley R."/>
            <person name="Clum A."/>
            <person name="Nolan M."/>
            <person name="Lipzen A."/>
            <person name="Salamov A."/>
            <person name="Henrissat B."/>
            <person name="Wiebenga A."/>
            <person name="De vries R.P."/>
            <person name="Grigoriev I.V."/>
            <person name="Mortensen U.H."/>
            <person name="Andersen M.R."/>
            <person name="Baker S.E."/>
        </authorList>
    </citation>
    <scope>NUCLEOTIDE SEQUENCE [LARGE SCALE GENOMIC DNA]</scope>
    <source>
        <strain evidence="5 6">CBS 101889</strain>
    </source>
</reference>
<feature type="chain" id="PRO_5017234957" description="Yeast cell wall synthesis Kre9/Knh1-like N-terminal domain-containing protein" evidence="3">
    <location>
        <begin position="17"/>
        <end position="249"/>
    </location>
</feature>
<evidence type="ECO:0000313" key="5">
    <source>
        <dbReference type="EMBL" id="RAL09875.1"/>
    </source>
</evidence>
<dbReference type="Proteomes" id="UP000248961">
    <property type="component" value="Unassembled WGS sequence"/>
</dbReference>
<dbReference type="AlphaFoldDB" id="A0A395HRD6"/>
<name>A0A395HRD6_ASPHC</name>
<evidence type="ECO:0000259" key="4">
    <source>
        <dbReference type="Pfam" id="PF10342"/>
    </source>
</evidence>
<feature type="signal peptide" evidence="3">
    <location>
        <begin position="1"/>
        <end position="16"/>
    </location>
</feature>
<dbReference type="OrthoDB" id="4094614at2759"/>
<protein>
    <recommendedName>
        <fullName evidence="4">Yeast cell wall synthesis Kre9/Knh1-like N-terminal domain-containing protein</fullName>
    </recommendedName>
</protein>
<dbReference type="GeneID" id="37199924"/>
<evidence type="ECO:0000256" key="2">
    <source>
        <dbReference type="SAM" id="MobiDB-lite"/>
    </source>
</evidence>
<accession>A0A395HRD6</accession>
<dbReference type="VEuPathDB" id="FungiDB:BO97DRAFT_407421"/>
<keyword evidence="6" id="KW-1185">Reference proteome</keyword>